<dbReference type="OrthoDB" id="532567at2"/>
<gene>
    <name evidence="1" type="ordered locus">PCC7424_5051</name>
</gene>
<evidence type="ECO:0000313" key="1">
    <source>
        <dbReference type="EMBL" id="ACK73403.1"/>
    </source>
</evidence>
<dbReference type="Proteomes" id="UP000002384">
    <property type="component" value="Chromosome"/>
</dbReference>
<reference evidence="2" key="1">
    <citation type="journal article" date="2011" name="MBio">
        <title>Novel metabolic attributes of the genus Cyanothece, comprising a group of unicellular nitrogen-fixing Cyanobacteria.</title>
        <authorList>
            <person name="Bandyopadhyay A."/>
            <person name="Elvitigala T."/>
            <person name="Welsh E."/>
            <person name="Stockel J."/>
            <person name="Liberton M."/>
            <person name="Min H."/>
            <person name="Sherman L.A."/>
            <person name="Pakrasi H.B."/>
        </authorList>
    </citation>
    <scope>NUCLEOTIDE SEQUENCE [LARGE SCALE GENOMIC DNA]</scope>
    <source>
        <strain evidence="2">PCC 7424</strain>
    </source>
</reference>
<keyword evidence="2" id="KW-1185">Reference proteome</keyword>
<dbReference type="KEGG" id="cyc:PCC7424_5051"/>
<proteinExistence type="predicted"/>
<evidence type="ECO:0000313" key="2">
    <source>
        <dbReference type="Proteomes" id="UP000002384"/>
    </source>
</evidence>
<name>B7KFS8_GLOC7</name>
<dbReference type="AlphaFoldDB" id="B7KFS8"/>
<accession>B7KFS8</accession>
<dbReference type="RefSeq" id="WP_015956983.1">
    <property type="nucleotide sequence ID" value="NC_011729.1"/>
</dbReference>
<dbReference type="STRING" id="65393.PCC7424_5051"/>
<organism evidence="1 2">
    <name type="scientific">Gloeothece citriformis (strain PCC 7424)</name>
    <name type="common">Cyanothece sp. (strain PCC 7424)</name>
    <dbReference type="NCBI Taxonomy" id="65393"/>
    <lineage>
        <taxon>Bacteria</taxon>
        <taxon>Bacillati</taxon>
        <taxon>Cyanobacteriota</taxon>
        <taxon>Cyanophyceae</taxon>
        <taxon>Oscillatoriophycideae</taxon>
        <taxon>Chroococcales</taxon>
        <taxon>Aphanothecaceae</taxon>
        <taxon>Gloeothece</taxon>
        <taxon>Gloeothece citriformis</taxon>
    </lineage>
</organism>
<dbReference type="HOGENOM" id="CLU_2129331_0_0_3"/>
<sequence length="113" mass="13241">MNKANTELNQDLDMLDEYDFTGGVRGKYYQQYQNGNIKPLKGIQFVTDTKGRKTGVLIDLNEYQYLWDECLKTFDESVKVQYLVDSQGEKIAVCLSFREHLQIWQKIYDTLIA</sequence>
<protein>
    <submittedName>
        <fullName evidence="1">Uncharacterized protein</fullName>
    </submittedName>
</protein>
<dbReference type="EMBL" id="CP001291">
    <property type="protein sequence ID" value="ACK73403.1"/>
    <property type="molecule type" value="Genomic_DNA"/>
</dbReference>